<dbReference type="CDD" id="cd06170">
    <property type="entry name" value="LuxR_C_like"/>
    <property type="match status" value="1"/>
</dbReference>
<dbReference type="InterPro" id="IPR036388">
    <property type="entry name" value="WH-like_DNA-bd_sf"/>
</dbReference>
<comment type="caution">
    <text evidence="5">The sequence shown here is derived from an EMBL/GenBank/DDBJ whole genome shotgun (WGS) entry which is preliminary data.</text>
</comment>
<evidence type="ECO:0000259" key="4">
    <source>
        <dbReference type="PROSITE" id="PS50043"/>
    </source>
</evidence>
<evidence type="ECO:0000256" key="2">
    <source>
        <dbReference type="ARBA" id="ARBA00023125"/>
    </source>
</evidence>
<dbReference type="Proteomes" id="UP001156441">
    <property type="component" value="Unassembled WGS sequence"/>
</dbReference>
<organism evidence="5 6">
    <name type="scientific">Actinophytocola gossypii</name>
    <dbReference type="NCBI Taxonomy" id="2812003"/>
    <lineage>
        <taxon>Bacteria</taxon>
        <taxon>Bacillati</taxon>
        <taxon>Actinomycetota</taxon>
        <taxon>Actinomycetes</taxon>
        <taxon>Pseudonocardiales</taxon>
        <taxon>Pseudonocardiaceae</taxon>
    </lineage>
</organism>
<protein>
    <submittedName>
        <fullName evidence="5">Helix-turn-helix transcriptional regulator</fullName>
    </submittedName>
</protein>
<keyword evidence="1" id="KW-0805">Transcription regulation</keyword>
<evidence type="ECO:0000256" key="3">
    <source>
        <dbReference type="ARBA" id="ARBA00023163"/>
    </source>
</evidence>
<dbReference type="Pfam" id="PF00196">
    <property type="entry name" value="GerE"/>
    <property type="match status" value="1"/>
</dbReference>
<dbReference type="PRINTS" id="PR00038">
    <property type="entry name" value="HTHLUXR"/>
</dbReference>
<dbReference type="PROSITE" id="PS00622">
    <property type="entry name" value="HTH_LUXR_1"/>
    <property type="match status" value="1"/>
</dbReference>
<evidence type="ECO:0000256" key="1">
    <source>
        <dbReference type="ARBA" id="ARBA00023015"/>
    </source>
</evidence>
<dbReference type="EMBL" id="JAFFZE010000012">
    <property type="protein sequence ID" value="MCT2584202.1"/>
    <property type="molecule type" value="Genomic_DNA"/>
</dbReference>
<evidence type="ECO:0000313" key="5">
    <source>
        <dbReference type="EMBL" id="MCT2584202.1"/>
    </source>
</evidence>
<dbReference type="PANTHER" id="PTHR44688:SF16">
    <property type="entry name" value="DNA-BINDING TRANSCRIPTIONAL ACTIVATOR DEVR_DOSR"/>
    <property type="match status" value="1"/>
</dbReference>
<dbReference type="SUPFAM" id="SSF46894">
    <property type="entry name" value="C-terminal effector domain of the bipartite response regulators"/>
    <property type="match status" value="1"/>
</dbReference>
<keyword evidence="2" id="KW-0238">DNA-binding</keyword>
<feature type="domain" description="HTH luxR-type" evidence="4">
    <location>
        <begin position="114"/>
        <end position="176"/>
    </location>
</feature>
<keyword evidence="6" id="KW-1185">Reference proteome</keyword>
<accession>A0ABT2J8L4</accession>
<name>A0ABT2J8L4_9PSEU</name>
<reference evidence="5 6" key="1">
    <citation type="submission" date="2021-02" db="EMBL/GenBank/DDBJ databases">
        <title>Actinophytocola xerophila sp. nov., isolated from soil of cotton cropping field.</title>
        <authorList>
            <person name="Huang R."/>
            <person name="Chen X."/>
            <person name="Ge X."/>
            <person name="Liu W."/>
        </authorList>
    </citation>
    <scope>NUCLEOTIDE SEQUENCE [LARGE SCALE GENOMIC DNA]</scope>
    <source>
        <strain evidence="5 6">S1-96</strain>
    </source>
</reference>
<dbReference type="InterPro" id="IPR000792">
    <property type="entry name" value="Tscrpt_reg_LuxR_C"/>
</dbReference>
<dbReference type="Gene3D" id="1.10.10.10">
    <property type="entry name" value="Winged helix-like DNA-binding domain superfamily/Winged helix DNA-binding domain"/>
    <property type="match status" value="1"/>
</dbReference>
<proteinExistence type="predicted"/>
<dbReference type="PANTHER" id="PTHR44688">
    <property type="entry name" value="DNA-BINDING TRANSCRIPTIONAL ACTIVATOR DEVR_DOSR"/>
    <property type="match status" value="1"/>
</dbReference>
<sequence length="176" mass="18451">MPLLRAAAVAERAHQLTREDPTAAAALHRDALRIRLDHGLVLGCVDSLEALAALAGTPDGAGLLLGAADRARQETGYEAGRPALPDGAVLRRGRALTLEQAAERALRGRRAARPVTGWASLTPAERAVAELAVRGLSNPQIAAELFIGRGTVKTHLARAYAKLGVANRTELARAVP</sequence>
<gene>
    <name evidence="5" type="ORF">JT362_13845</name>
</gene>
<evidence type="ECO:0000313" key="6">
    <source>
        <dbReference type="Proteomes" id="UP001156441"/>
    </source>
</evidence>
<keyword evidence="3" id="KW-0804">Transcription</keyword>
<dbReference type="SMART" id="SM00421">
    <property type="entry name" value="HTH_LUXR"/>
    <property type="match status" value="1"/>
</dbReference>
<dbReference type="PROSITE" id="PS50043">
    <property type="entry name" value="HTH_LUXR_2"/>
    <property type="match status" value="1"/>
</dbReference>
<dbReference type="InterPro" id="IPR016032">
    <property type="entry name" value="Sig_transdc_resp-reg_C-effctor"/>
</dbReference>